<evidence type="ECO:0000256" key="9">
    <source>
        <dbReference type="ARBA" id="ARBA00023125"/>
    </source>
</evidence>
<dbReference type="InterPro" id="IPR041236">
    <property type="entry name" value="PriA_C"/>
</dbReference>
<evidence type="ECO:0000259" key="13">
    <source>
        <dbReference type="PROSITE" id="PS51192"/>
    </source>
</evidence>
<keyword evidence="9 12" id="KW-0238">DNA-binding</keyword>
<feature type="binding site" evidence="12">
    <location>
        <position position="545"/>
    </location>
    <ligand>
        <name>Zn(2+)</name>
        <dbReference type="ChEBI" id="CHEBI:29105"/>
        <label>2</label>
    </ligand>
</feature>
<comment type="similarity">
    <text evidence="12">Belongs to the helicase family. PriA subfamily.</text>
</comment>
<dbReference type="PROSITE" id="PS51192">
    <property type="entry name" value="HELICASE_ATP_BIND_1"/>
    <property type="match status" value="1"/>
</dbReference>
<evidence type="ECO:0000256" key="8">
    <source>
        <dbReference type="ARBA" id="ARBA00022840"/>
    </source>
</evidence>
<keyword evidence="8 12" id="KW-0067">ATP-binding</keyword>
<dbReference type="InterPro" id="IPR041222">
    <property type="entry name" value="PriA_3primeBD"/>
</dbReference>
<dbReference type="HAMAP" id="MF_00983">
    <property type="entry name" value="PriA"/>
    <property type="match status" value="1"/>
</dbReference>
<feature type="domain" description="Helicase ATP-binding" evidence="13">
    <location>
        <begin position="290"/>
        <end position="456"/>
    </location>
</feature>
<dbReference type="GO" id="GO:0005524">
    <property type="term" value="F:ATP binding"/>
    <property type="evidence" value="ECO:0007669"/>
    <property type="project" value="UniProtKB-UniRule"/>
</dbReference>
<evidence type="ECO:0000256" key="5">
    <source>
        <dbReference type="ARBA" id="ARBA00022801"/>
    </source>
</evidence>
<dbReference type="GO" id="GO:1990077">
    <property type="term" value="C:primosome complex"/>
    <property type="evidence" value="ECO:0007669"/>
    <property type="project" value="UniProtKB-UniRule"/>
</dbReference>
<comment type="function">
    <text evidence="12">Initiates the restart of stalled replication forks, which reloads the replicative helicase on sites other than the origin of replication. Recognizes and binds to abandoned replication forks and remodels them to uncover a helicase loading site. Promotes assembly of the primosome at these replication forks.</text>
</comment>
<dbReference type="GO" id="GO:0006302">
    <property type="term" value="P:double-strand break repair"/>
    <property type="evidence" value="ECO:0007669"/>
    <property type="project" value="InterPro"/>
</dbReference>
<evidence type="ECO:0000313" key="15">
    <source>
        <dbReference type="Proteomes" id="UP000727962"/>
    </source>
</evidence>
<evidence type="ECO:0000256" key="6">
    <source>
        <dbReference type="ARBA" id="ARBA00022806"/>
    </source>
</evidence>
<keyword evidence="6 12" id="KW-0347">Helicase</keyword>
<dbReference type="GO" id="GO:0016787">
    <property type="term" value="F:hydrolase activity"/>
    <property type="evidence" value="ECO:0007669"/>
    <property type="project" value="UniProtKB-KW"/>
</dbReference>
<keyword evidence="1 12" id="KW-0639">Primosome</keyword>
<dbReference type="Gene3D" id="3.40.1440.60">
    <property type="entry name" value="PriA, 3(prime) DNA-binding domain"/>
    <property type="match status" value="1"/>
</dbReference>
<evidence type="ECO:0000256" key="2">
    <source>
        <dbReference type="ARBA" id="ARBA00022705"/>
    </source>
</evidence>
<dbReference type="InterPro" id="IPR042115">
    <property type="entry name" value="PriA_3primeBD_sf"/>
</dbReference>
<dbReference type="Gene3D" id="3.40.50.300">
    <property type="entry name" value="P-loop containing nucleotide triphosphate hydrolases"/>
    <property type="match status" value="2"/>
</dbReference>
<dbReference type="GO" id="GO:0006270">
    <property type="term" value="P:DNA replication initiation"/>
    <property type="evidence" value="ECO:0007669"/>
    <property type="project" value="TreeGrafter"/>
</dbReference>
<evidence type="ECO:0000256" key="1">
    <source>
        <dbReference type="ARBA" id="ARBA00022515"/>
    </source>
</evidence>
<dbReference type="InterPro" id="IPR014001">
    <property type="entry name" value="Helicase_ATP-bd"/>
</dbReference>
<evidence type="ECO:0000256" key="3">
    <source>
        <dbReference type="ARBA" id="ARBA00022723"/>
    </source>
</evidence>
<keyword evidence="5 12" id="KW-0378">Hydrolase</keyword>
<feature type="binding site" evidence="12">
    <location>
        <position position="558"/>
    </location>
    <ligand>
        <name>Zn(2+)</name>
        <dbReference type="ChEBI" id="CHEBI:29105"/>
        <label>1</label>
    </ligand>
</feature>
<keyword evidence="2 12" id="KW-0235">DNA replication</keyword>
<feature type="binding site" evidence="12">
    <location>
        <position position="518"/>
    </location>
    <ligand>
        <name>Zn(2+)</name>
        <dbReference type="ChEBI" id="CHEBI:29105"/>
        <label>1</label>
    </ligand>
</feature>
<evidence type="ECO:0000256" key="11">
    <source>
        <dbReference type="ARBA" id="ARBA00048988"/>
    </source>
</evidence>
<proteinExistence type="inferred from homology"/>
<dbReference type="CDD" id="cd18804">
    <property type="entry name" value="SF2_C_priA"/>
    <property type="match status" value="1"/>
</dbReference>
<sequence>MKTAEPVAKTAWVADVVIDARSAGREAIYTYRAEPSLSLGDAVFVPLGPRSTLGFVADLYEAAEDRLGFPIAGLKGVLGRVEGLGLPRPTLDLVRFVATETLCPLPVALSAAAPPGVRDRLTKGWRLLRADARGESPVQDEVLRSLREGGGTFRPPKRKPLPAGILKALKQLQEAGIAEQTLLLPPSPSKGTEERLFRLTSDEGQIERFLAGESKRKPAQALTIMRLQAAEDARLTAGEIKALSGVTDTTVRALIEAGLLEQVEHDPKPGYKPPTPNRHQQLAIDAVVESIANREPRGFLLFGVTGSGKTEVYLRAAAEALRAGRQVLYLVPEIALATQAISSLRERFGRRVAVLHSELPPVERLHNYLRVHSGDAPVVLGARSALFAPLANLGLIVLDEEHESSYKQESAPRYHARRLAEFLAKRHGCPYVLGSATPSIESFYEAEHERLTLLSLPERAADARLPEVHVRDLTEGYRAGHPAILTDELSERLQTTLDRDEQAIFFLNRRAYAPFLICRDCGYRALCPRCAVSLSYHRRIMRLRCHHCGHSAPIPTKCPQCGGHKISPLGIGTEKVEEAVRLAFPKARVARLDRDVARRRGALEEILAGFRSGSLDVLVGTQMVAKGLDFPKVTLVGVIAADVSLNLPDFRASERTFQLLSQVAGRAGRGKAPGLVLFQTFNPDHVAIDAARRHDFLGFYEAVRAEREEAGYPPYRRLVNVILSGPSREDVGRASQEAAALLSALEGVEVLGPVECALERLQNRWRRHVLLKLPPSASVEPVGAALADFAPKGVHVLIDVDPQSML</sequence>
<dbReference type="Pfam" id="PF00270">
    <property type="entry name" value="DEAD"/>
    <property type="match status" value="1"/>
</dbReference>
<comment type="catalytic activity">
    <reaction evidence="12">
        <text>Couples ATP hydrolysis with the unwinding of duplex DNA by translocating in the 3'-5' direction.</text>
        <dbReference type="EC" id="5.6.2.4"/>
    </reaction>
</comment>
<dbReference type="InterPro" id="IPR001650">
    <property type="entry name" value="Helicase_C-like"/>
</dbReference>
<protein>
    <recommendedName>
        <fullName evidence="12">Replication restart protein PriA</fullName>
    </recommendedName>
    <alternativeName>
        <fullName evidence="12">ATP-dependent DNA helicase PriA</fullName>
        <ecNumber evidence="12">5.6.2.4</ecNumber>
    </alternativeName>
    <alternativeName>
        <fullName evidence="12">DNA 3'-5' helicase PriA</fullName>
    </alternativeName>
</protein>
<dbReference type="EC" id="5.6.2.4" evidence="12"/>
<dbReference type="Pfam" id="PF18319">
    <property type="entry name" value="Zn_ribbon_PriA"/>
    <property type="match status" value="1"/>
</dbReference>
<dbReference type="Pfam" id="PF18074">
    <property type="entry name" value="PriA_C"/>
    <property type="match status" value="1"/>
</dbReference>
<dbReference type="FunFam" id="3.40.50.300:FF:000489">
    <property type="entry name" value="Primosome assembly protein PriA"/>
    <property type="match status" value="1"/>
</dbReference>
<feature type="binding site" evidence="12">
    <location>
        <position position="561"/>
    </location>
    <ligand>
        <name>Zn(2+)</name>
        <dbReference type="ChEBI" id="CHEBI:29105"/>
        <label>1</label>
    </ligand>
</feature>
<keyword evidence="10 12" id="KW-0413">Isomerase</keyword>
<evidence type="ECO:0000256" key="12">
    <source>
        <dbReference type="HAMAP-Rule" id="MF_00983"/>
    </source>
</evidence>
<keyword evidence="7 12" id="KW-0862">Zinc</keyword>
<dbReference type="EMBL" id="JACOSL010000022">
    <property type="protein sequence ID" value="MBI1756092.1"/>
    <property type="molecule type" value="Genomic_DNA"/>
</dbReference>
<comment type="subunit">
    <text evidence="12">Component of the replication restart primosome.</text>
</comment>
<dbReference type="GO" id="GO:0003677">
    <property type="term" value="F:DNA binding"/>
    <property type="evidence" value="ECO:0007669"/>
    <property type="project" value="UniProtKB-UniRule"/>
</dbReference>
<dbReference type="Pfam" id="PF00271">
    <property type="entry name" value="Helicase_C"/>
    <property type="match status" value="1"/>
</dbReference>
<keyword evidence="3 12" id="KW-0479">Metal-binding</keyword>
<comment type="cofactor">
    <cofactor evidence="12">
        <name>Zn(2+)</name>
        <dbReference type="ChEBI" id="CHEBI:29105"/>
    </cofactor>
    <text evidence="12">Binds 2 zinc ions per subunit.</text>
</comment>
<feature type="binding site" evidence="12">
    <location>
        <position position="521"/>
    </location>
    <ligand>
        <name>Zn(2+)</name>
        <dbReference type="ChEBI" id="CHEBI:29105"/>
        <label>1</label>
    </ligand>
</feature>
<dbReference type="SUPFAM" id="SSF52540">
    <property type="entry name" value="P-loop containing nucleoside triphosphate hydrolases"/>
    <property type="match status" value="2"/>
</dbReference>
<name>A0A931LRK4_FIMGI</name>
<feature type="binding site" evidence="12">
    <location>
        <position position="527"/>
    </location>
    <ligand>
        <name>Zn(2+)</name>
        <dbReference type="ChEBI" id="CHEBI:29105"/>
        <label>2</label>
    </ligand>
</feature>
<dbReference type="GO" id="GO:0006269">
    <property type="term" value="P:DNA replication, synthesis of primer"/>
    <property type="evidence" value="ECO:0007669"/>
    <property type="project" value="UniProtKB-KW"/>
</dbReference>
<evidence type="ECO:0000313" key="14">
    <source>
        <dbReference type="EMBL" id="MBI1756092.1"/>
    </source>
</evidence>
<dbReference type="SMART" id="SM00490">
    <property type="entry name" value="HELICc"/>
    <property type="match status" value="1"/>
</dbReference>
<comment type="catalytic activity">
    <reaction evidence="11 12">
        <text>ATP + H2O = ADP + phosphate + H(+)</text>
        <dbReference type="Rhea" id="RHEA:13065"/>
        <dbReference type="ChEBI" id="CHEBI:15377"/>
        <dbReference type="ChEBI" id="CHEBI:15378"/>
        <dbReference type="ChEBI" id="CHEBI:30616"/>
        <dbReference type="ChEBI" id="CHEBI:43474"/>
        <dbReference type="ChEBI" id="CHEBI:456216"/>
        <dbReference type="EC" id="5.6.2.4"/>
    </reaction>
</comment>
<dbReference type="PANTHER" id="PTHR30580">
    <property type="entry name" value="PRIMOSOMAL PROTEIN N"/>
    <property type="match status" value="1"/>
</dbReference>
<dbReference type="Proteomes" id="UP000727962">
    <property type="component" value="Unassembled WGS sequence"/>
</dbReference>
<dbReference type="NCBIfam" id="TIGR00595">
    <property type="entry name" value="priA"/>
    <property type="match status" value="1"/>
</dbReference>
<feature type="binding site" evidence="12">
    <location>
        <position position="548"/>
    </location>
    <ligand>
        <name>Zn(2+)</name>
        <dbReference type="ChEBI" id="CHEBI:29105"/>
        <label>2</label>
    </ligand>
</feature>
<dbReference type="Pfam" id="PF17764">
    <property type="entry name" value="PriA_3primeBD"/>
    <property type="match status" value="1"/>
</dbReference>
<evidence type="ECO:0000256" key="4">
    <source>
        <dbReference type="ARBA" id="ARBA00022741"/>
    </source>
</evidence>
<reference evidence="14" key="1">
    <citation type="submission" date="2020-07" db="EMBL/GenBank/DDBJ databases">
        <title>Huge and variable diversity of episymbiotic CPR bacteria and DPANN archaea in groundwater ecosystems.</title>
        <authorList>
            <person name="He C.Y."/>
            <person name="Keren R."/>
            <person name="Whittaker M."/>
            <person name="Farag I.F."/>
            <person name="Doudna J."/>
            <person name="Cate J.H.D."/>
            <person name="Banfield J.F."/>
        </authorList>
    </citation>
    <scope>NUCLEOTIDE SEQUENCE</scope>
    <source>
        <strain evidence="14">NC_groundwater_17_Pr7_B-0.1um_64_12</strain>
    </source>
</reference>
<organism evidence="14 15">
    <name type="scientific">Fimbriimonas ginsengisoli</name>
    <dbReference type="NCBI Taxonomy" id="1005039"/>
    <lineage>
        <taxon>Bacteria</taxon>
        <taxon>Bacillati</taxon>
        <taxon>Armatimonadota</taxon>
        <taxon>Fimbriimonadia</taxon>
        <taxon>Fimbriimonadales</taxon>
        <taxon>Fimbriimonadaceae</taxon>
        <taxon>Fimbriimonas</taxon>
    </lineage>
</organism>
<dbReference type="InterPro" id="IPR011545">
    <property type="entry name" value="DEAD/DEAH_box_helicase_dom"/>
</dbReference>
<keyword evidence="4 12" id="KW-0547">Nucleotide-binding</keyword>
<dbReference type="GO" id="GO:0008270">
    <property type="term" value="F:zinc ion binding"/>
    <property type="evidence" value="ECO:0007669"/>
    <property type="project" value="UniProtKB-UniRule"/>
</dbReference>
<evidence type="ECO:0000256" key="7">
    <source>
        <dbReference type="ARBA" id="ARBA00022833"/>
    </source>
</evidence>
<dbReference type="InterPro" id="IPR027417">
    <property type="entry name" value="P-loop_NTPase"/>
</dbReference>
<dbReference type="SMART" id="SM00487">
    <property type="entry name" value="DEXDc"/>
    <property type="match status" value="1"/>
</dbReference>
<dbReference type="AlphaFoldDB" id="A0A931LRK4"/>
<gene>
    <name evidence="12 14" type="primary">priA</name>
    <name evidence="14" type="ORF">HYR64_03185</name>
</gene>
<comment type="caution">
    <text evidence="14">The sequence shown here is derived from an EMBL/GenBank/DDBJ whole genome shotgun (WGS) entry which is preliminary data.</text>
</comment>
<dbReference type="InterPro" id="IPR040498">
    <property type="entry name" value="PriA_CRR"/>
</dbReference>
<accession>A0A931LRK4</accession>
<dbReference type="GO" id="GO:0006310">
    <property type="term" value="P:DNA recombination"/>
    <property type="evidence" value="ECO:0007669"/>
    <property type="project" value="InterPro"/>
</dbReference>
<dbReference type="CDD" id="cd17929">
    <property type="entry name" value="DEXHc_priA"/>
    <property type="match status" value="1"/>
</dbReference>
<dbReference type="PANTHER" id="PTHR30580:SF0">
    <property type="entry name" value="PRIMOSOMAL PROTEIN N"/>
    <property type="match status" value="1"/>
</dbReference>
<dbReference type="GO" id="GO:0043138">
    <property type="term" value="F:3'-5' DNA helicase activity"/>
    <property type="evidence" value="ECO:0007669"/>
    <property type="project" value="UniProtKB-EC"/>
</dbReference>
<dbReference type="InterPro" id="IPR005259">
    <property type="entry name" value="PriA"/>
</dbReference>
<evidence type="ECO:0000256" key="10">
    <source>
        <dbReference type="ARBA" id="ARBA00023235"/>
    </source>
</evidence>
<feature type="binding site" evidence="12">
    <location>
        <position position="530"/>
    </location>
    <ligand>
        <name>Zn(2+)</name>
        <dbReference type="ChEBI" id="CHEBI:29105"/>
        <label>2</label>
    </ligand>
</feature>